<evidence type="ECO:0000313" key="12">
    <source>
        <dbReference type="EMBL" id="KAK3913798.1"/>
    </source>
</evidence>
<feature type="domain" description="Vps53 N-terminal" evidence="10">
    <location>
        <begin position="50"/>
        <end position="461"/>
    </location>
</feature>
<comment type="similarity">
    <text evidence="3">Belongs to the VPS53 family.</text>
</comment>
<dbReference type="Pfam" id="PF04100">
    <property type="entry name" value="Vps53_N"/>
    <property type="match status" value="1"/>
</dbReference>
<evidence type="ECO:0000256" key="5">
    <source>
        <dbReference type="ARBA" id="ARBA00022753"/>
    </source>
</evidence>
<name>A0AAE1H3D0_9NEOP</name>
<evidence type="ECO:0000259" key="10">
    <source>
        <dbReference type="Pfam" id="PF04100"/>
    </source>
</evidence>
<dbReference type="Pfam" id="PF16854">
    <property type="entry name" value="VPS53_C"/>
    <property type="match status" value="1"/>
</dbReference>
<feature type="domain" description="Vps53 C-terminal" evidence="11">
    <location>
        <begin position="732"/>
        <end position="826"/>
    </location>
</feature>
<gene>
    <name evidence="12" type="ORF">KUF71_023255</name>
</gene>
<keyword evidence="13" id="KW-1185">Reference proteome</keyword>
<dbReference type="GO" id="GO:0005829">
    <property type="term" value="C:cytosol"/>
    <property type="evidence" value="ECO:0007669"/>
    <property type="project" value="GOC"/>
</dbReference>
<dbReference type="AlphaFoldDB" id="A0AAE1H3D0"/>
<dbReference type="GO" id="GO:0010008">
    <property type="term" value="C:endosome membrane"/>
    <property type="evidence" value="ECO:0007669"/>
    <property type="project" value="UniProtKB-SubCell"/>
</dbReference>
<evidence type="ECO:0000256" key="9">
    <source>
        <dbReference type="SAM" id="MobiDB-lite"/>
    </source>
</evidence>
<reference evidence="12" key="2">
    <citation type="journal article" date="2023" name="BMC Genomics">
        <title>Pest status, molecular evolution, and epigenetic factors derived from the genome assembly of Frankliniella fusca, a thysanopteran phytovirus vector.</title>
        <authorList>
            <person name="Catto M.A."/>
            <person name="Labadie P.E."/>
            <person name="Jacobson A.L."/>
            <person name="Kennedy G.G."/>
            <person name="Srinivasan R."/>
            <person name="Hunt B.G."/>
        </authorList>
    </citation>
    <scope>NUCLEOTIDE SEQUENCE</scope>
    <source>
        <strain evidence="12">PL_HMW_Pooled</strain>
    </source>
</reference>
<feature type="region of interest" description="Disordered" evidence="9">
    <location>
        <begin position="393"/>
        <end position="427"/>
    </location>
</feature>
<evidence type="ECO:0000256" key="3">
    <source>
        <dbReference type="ARBA" id="ARBA00008628"/>
    </source>
</evidence>
<evidence type="ECO:0000256" key="4">
    <source>
        <dbReference type="ARBA" id="ARBA00014103"/>
    </source>
</evidence>
<evidence type="ECO:0000313" key="13">
    <source>
        <dbReference type="Proteomes" id="UP001219518"/>
    </source>
</evidence>
<evidence type="ECO:0000256" key="7">
    <source>
        <dbReference type="ARBA" id="ARBA00023136"/>
    </source>
</evidence>
<dbReference type="Proteomes" id="UP001219518">
    <property type="component" value="Unassembled WGS sequence"/>
</dbReference>
<accession>A0AAE1H3D0</accession>
<reference evidence="12" key="1">
    <citation type="submission" date="2021-07" db="EMBL/GenBank/DDBJ databases">
        <authorList>
            <person name="Catto M.A."/>
            <person name="Jacobson A."/>
            <person name="Kennedy G."/>
            <person name="Labadie P."/>
            <person name="Hunt B.G."/>
            <person name="Srinivasan R."/>
        </authorList>
    </citation>
    <scope>NUCLEOTIDE SEQUENCE</scope>
    <source>
        <strain evidence="12">PL_HMW_Pooled</strain>
        <tissue evidence="12">Head</tissue>
    </source>
</reference>
<dbReference type="GO" id="GO:0000938">
    <property type="term" value="C:GARP complex"/>
    <property type="evidence" value="ECO:0007669"/>
    <property type="project" value="InterPro"/>
</dbReference>
<keyword evidence="6" id="KW-0333">Golgi apparatus</keyword>
<dbReference type="InterPro" id="IPR038260">
    <property type="entry name" value="Vps53_C_sf"/>
</dbReference>
<keyword evidence="7" id="KW-0472">Membrane</keyword>
<evidence type="ECO:0000256" key="6">
    <source>
        <dbReference type="ARBA" id="ARBA00023034"/>
    </source>
</evidence>
<comment type="subcellular location">
    <subcellularLocation>
        <location evidence="2">Endosome membrane</location>
        <topology evidence="2">Peripheral membrane protein</topology>
    </subcellularLocation>
    <subcellularLocation>
        <location evidence="1">Golgi apparatus</location>
        <location evidence="1">trans-Golgi network membrane</location>
        <topology evidence="1">Peripheral membrane protein</topology>
    </subcellularLocation>
</comment>
<comment type="caution">
    <text evidence="12">The sequence shown here is derived from an EMBL/GenBank/DDBJ whole genome shotgun (WGS) entry which is preliminary data.</text>
</comment>
<evidence type="ECO:0000259" key="11">
    <source>
        <dbReference type="Pfam" id="PF16854"/>
    </source>
</evidence>
<dbReference type="GO" id="GO:0042147">
    <property type="term" value="P:retrograde transport, endosome to Golgi"/>
    <property type="evidence" value="ECO:0007669"/>
    <property type="project" value="InterPro"/>
</dbReference>
<dbReference type="PANTHER" id="PTHR12820:SF0">
    <property type="entry name" value="VACUOLAR PROTEIN SORTING-ASSOCIATED PROTEIN 53 HOMOLOG"/>
    <property type="match status" value="1"/>
</dbReference>
<dbReference type="PANTHER" id="PTHR12820">
    <property type="entry name" value="VACUOLAR SORTING PROTEIN 53"/>
    <property type="match status" value="1"/>
</dbReference>
<feature type="compositionally biased region" description="Polar residues" evidence="9">
    <location>
        <begin position="393"/>
        <end position="407"/>
    </location>
</feature>
<keyword evidence="8" id="KW-0175">Coiled coil</keyword>
<evidence type="ECO:0000256" key="1">
    <source>
        <dbReference type="ARBA" id="ARBA00004150"/>
    </source>
</evidence>
<dbReference type="InterPro" id="IPR031745">
    <property type="entry name" value="Vps53_C"/>
</dbReference>
<protein>
    <recommendedName>
        <fullName evidence="4">Vacuolar protein sorting-associated protein 53 homolog</fullName>
    </recommendedName>
</protein>
<keyword evidence="5" id="KW-0967">Endosome</keyword>
<dbReference type="Gene3D" id="1.10.357.110">
    <property type="entry name" value="Vacuolar protein sorting-associated protein 53, C-terminus"/>
    <property type="match status" value="1"/>
</dbReference>
<evidence type="ECO:0000256" key="8">
    <source>
        <dbReference type="SAM" id="Coils"/>
    </source>
</evidence>
<sequence>MTTTVMAASAADDDDYFVDEDDAIKFIVFPDEVEKAIEQVLPSSDPLDQPDFNEVDYINSLFPTEQSLSNIDEVVNNMQMKIQSIDDEIRSVVRGQSSVGQDGRTALEDAQRVIRQLFVHIKDIKWKAEQSEEVVREITRDIKQLDTAKRNLTAAITTLNHLHMLTGGVDSLQALTEKRQYGEIVMPLQGIMNVMEHFNNYMDIPQIRDLADQVKQIQVQLAQQITNDFHDAFSGHNAKHSAPSRQLADACRIVSILDPKVKRELLRWFISLQLNEYQHLFQENQDTAWLDKIDKRYAWLKRHLLELEERLGSMFPSSWEVSERITVEFCNITKAELTKLMAKRTSELDVKLLLYAIQRTANFESLLARRFTGVTLQENSDTPQQVLTIEVSRNTNPFEDGSDSTNPFEADSGEEMKEEQRPKPSPFQGLIGSCFDAYLYIYIESLDRNLADLMERFIQDLKASQTLQRPSATTLSSSTVDSDTSTTGAAVLPSCADLFVFYRKCLVQCTQLSTGQPMLGLARTFQKYLREYALRILQNSLPKVGGTAASLGSITRDLSTVSIIQNLQTFQSLLKEGDVTRYSPEEQARVCCILTTAEYCLETTQQLEEKLKEKVDPELADKINLSQEQDIFHNVISNCIQLLVQDLELSCEPALTAMSKIQWSNIETVGDQSSYVTAITSHLKQTVPVVRNELVSSRKYFTQFCVKFANSFIPKFIQHLYKCRPLSTVGAEQLLLDSHSLKTVLLDLPSIGSQVNRKAPASYTKVVVKGMTKAEMVLKVVMYQTNQTNQPISHIENVRTFVDQFRKLLPDADLQDLQRVLEMKGIRGKDQSHYVDLFRNLSAASSRNVNTTIP</sequence>
<dbReference type="InterPro" id="IPR039766">
    <property type="entry name" value="Vps53"/>
</dbReference>
<dbReference type="InterPro" id="IPR007234">
    <property type="entry name" value="Vps53_N"/>
</dbReference>
<dbReference type="EMBL" id="JAHWGI010000339">
    <property type="protein sequence ID" value="KAK3913798.1"/>
    <property type="molecule type" value="Genomic_DNA"/>
</dbReference>
<organism evidence="12 13">
    <name type="scientific">Frankliniella fusca</name>
    <dbReference type="NCBI Taxonomy" id="407009"/>
    <lineage>
        <taxon>Eukaryota</taxon>
        <taxon>Metazoa</taxon>
        <taxon>Ecdysozoa</taxon>
        <taxon>Arthropoda</taxon>
        <taxon>Hexapoda</taxon>
        <taxon>Insecta</taxon>
        <taxon>Pterygota</taxon>
        <taxon>Neoptera</taxon>
        <taxon>Paraneoptera</taxon>
        <taxon>Thysanoptera</taxon>
        <taxon>Terebrantia</taxon>
        <taxon>Thripoidea</taxon>
        <taxon>Thripidae</taxon>
        <taxon>Frankliniella</taxon>
    </lineage>
</organism>
<feature type="coiled-coil region" evidence="8">
    <location>
        <begin position="128"/>
        <end position="155"/>
    </location>
</feature>
<proteinExistence type="inferred from homology"/>
<evidence type="ECO:0000256" key="2">
    <source>
        <dbReference type="ARBA" id="ARBA00004481"/>
    </source>
</evidence>